<gene>
    <name evidence="1" type="primary">WBGene00282545</name>
</gene>
<accession>A0A8R1Z4V1</accession>
<dbReference type="EnsemblMetazoa" id="PPA44176.1">
    <property type="protein sequence ID" value="PPA44176.1"/>
    <property type="gene ID" value="WBGene00282545"/>
</dbReference>
<dbReference type="Proteomes" id="UP000005239">
    <property type="component" value="Unassembled WGS sequence"/>
</dbReference>
<keyword evidence="2" id="KW-1185">Reference proteome</keyword>
<accession>A0A2A6CWZ4</accession>
<sequence length="127" mass="14387">MSRSKTREANDILPARKSHRATSWRTWPGESAIRKAKNGDDGKMMDYDGPSWTIMDNHRGEWTRYKYAMGLAIAINYFFTLLHDVRFIDRIDDFIIGVAKCGATAAGKKKFDDVPFQGAIGQLSDLL</sequence>
<protein>
    <submittedName>
        <fullName evidence="1">Uncharacterized protein</fullName>
    </submittedName>
</protein>
<evidence type="ECO:0000313" key="2">
    <source>
        <dbReference type="Proteomes" id="UP000005239"/>
    </source>
</evidence>
<dbReference type="AlphaFoldDB" id="A0A2A6CWZ4"/>
<organism evidence="1 2">
    <name type="scientific">Pristionchus pacificus</name>
    <name type="common">Parasitic nematode worm</name>
    <dbReference type="NCBI Taxonomy" id="54126"/>
    <lineage>
        <taxon>Eukaryota</taxon>
        <taxon>Metazoa</taxon>
        <taxon>Ecdysozoa</taxon>
        <taxon>Nematoda</taxon>
        <taxon>Chromadorea</taxon>
        <taxon>Rhabditida</taxon>
        <taxon>Rhabditina</taxon>
        <taxon>Diplogasteromorpha</taxon>
        <taxon>Diplogasteroidea</taxon>
        <taxon>Neodiplogasteridae</taxon>
        <taxon>Pristionchus</taxon>
    </lineage>
</organism>
<name>A0A2A6CWZ4_PRIPA</name>
<proteinExistence type="predicted"/>
<reference evidence="1" key="2">
    <citation type="submission" date="2022-06" db="UniProtKB">
        <authorList>
            <consortium name="EnsemblMetazoa"/>
        </authorList>
    </citation>
    <scope>IDENTIFICATION</scope>
    <source>
        <strain evidence="1">PS312</strain>
    </source>
</reference>
<evidence type="ECO:0000313" key="1">
    <source>
        <dbReference type="EnsemblMetazoa" id="PPA44176.1"/>
    </source>
</evidence>
<reference evidence="2" key="1">
    <citation type="journal article" date="2008" name="Nat. Genet.">
        <title>The Pristionchus pacificus genome provides a unique perspective on nematode lifestyle and parasitism.</title>
        <authorList>
            <person name="Dieterich C."/>
            <person name="Clifton S.W."/>
            <person name="Schuster L.N."/>
            <person name="Chinwalla A."/>
            <person name="Delehaunty K."/>
            <person name="Dinkelacker I."/>
            <person name="Fulton L."/>
            <person name="Fulton R."/>
            <person name="Godfrey J."/>
            <person name="Minx P."/>
            <person name="Mitreva M."/>
            <person name="Roeseler W."/>
            <person name="Tian H."/>
            <person name="Witte H."/>
            <person name="Yang S.P."/>
            <person name="Wilson R.K."/>
            <person name="Sommer R.J."/>
        </authorList>
    </citation>
    <scope>NUCLEOTIDE SEQUENCE [LARGE SCALE GENOMIC DNA]</scope>
    <source>
        <strain evidence="2">PS312</strain>
    </source>
</reference>